<feature type="signal peptide" evidence="4">
    <location>
        <begin position="1"/>
        <end position="25"/>
    </location>
</feature>
<dbReference type="InterPro" id="IPR058625">
    <property type="entry name" value="MdtA-like_BSH"/>
</dbReference>
<feature type="domain" description="Multidrug resistance protein MdtA-like alpha-helical hairpin" evidence="5">
    <location>
        <begin position="108"/>
        <end position="176"/>
    </location>
</feature>
<organism evidence="9 10">
    <name type="scientific">Sphingomonas guangdongensis</name>
    <dbReference type="NCBI Taxonomy" id="1141890"/>
    <lineage>
        <taxon>Bacteria</taxon>
        <taxon>Pseudomonadati</taxon>
        <taxon>Pseudomonadota</taxon>
        <taxon>Alphaproteobacteria</taxon>
        <taxon>Sphingomonadales</taxon>
        <taxon>Sphingomonadaceae</taxon>
        <taxon>Sphingomonas</taxon>
    </lineage>
</organism>
<dbReference type="NCBIfam" id="TIGR01730">
    <property type="entry name" value="RND_mfp"/>
    <property type="match status" value="1"/>
</dbReference>
<dbReference type="EMBL" id="OBMI01000002">
    <property type="protein sequence ID" value="SOB87288.1"/>
    <property type="molecule type" value="Genomic_DNA"/>
</dbReference>
<evidence type="ECO:0000259" key="7">
    <source>
        <dbReference type="Pfam" id="PF25944"/>
    </source>
</evidence>
<proteinExistence type="inferred from homology"/>
<dbReference type="Pfam" id="PF25944">
    <property type="entry name" value="Beta-barrel_RND"/>
    <property type="match status" value="1"/>
</dbReference>
<feature type="domain" description="Multidrug resistance protein MdtA-like C-terminal permuted SH3" evidence="8">
    <location>
        <begin position="304"/>
        <end position="366"/>
    </location>
</feature>
<dbReference type="InterPro" id="IPR058627">
    <property type="entry name" value="MdtA-like_C"/>
</dbReference>
<evidence type="ECO:0000313" key="10">
    <source>
        <dbReference type="Proteomes" id="UP000219494"/>
    </source>
</evidence>
<reference evidence="9 10" key="1">
    <citation type="submission" date="2017-07" db="EMBL/GenBank/DDBJ databases">
        <authorList>
            <person name="Sun Z.S."/>
            <person name="Albrecht U."/>
            <person name="Echele G."/>
            <person name="Lee C.C."/>
        </authorList>
    </citation>
    <scope>NUCLEOTIDE SEQUENCE [LARGE SCALE GENOMIC DNA]</scope>
    <source>
        <strain evidence="9 10">CGMCC 1.12672</strain>
    </source>
</reference>
<dbReference type="InterPro" id="IPR006143">
    <property type="entry name" value="RND_pump_MFP"/>
</dbReference>
<dbReference type="AlphaFoldDB" id="A0A285R0I8"/>
<keyword evidence="4" id="KW-0732">Signal</keyword>
<keyword evidence="10" id="KW-1185">Reference proteome</keyword>
<comment type="subcellular location">
    <subcellularLocation>
        <location evidence="1">Cell envelope</location>
    </subcellularLocation>
</comment>
<name>A0A285R0I8_9SPHN</name>
<dbReference type="Pfam" id="PF25917">
    <property type="entry name" value="BSH_RND"/>
    <property type="match status" value="1"/>
</dbReference>
<dbReference type="Gene3D" id="1.10.287.470">
    <property type="entry name" value="Helix hairpin bin"/>
    <property type="match status" value="1"/>
</dbReference>
<dbReference type="PANTHER" id="PTHR30158">
    <property type="entry name" value="ACRA/E-RELATED COMPONENT OF DRUG EFFLUX TRANSPORTER"/>
    <property type="match status" value="1"/>
</dbReference>
<sequence>MSGFNVLRTAALAATVALVASCGSADSEPKAKGKGQGGPIQVGYVVVQPTSVPVTTELPGRTAAFETSEVRPQVTGLIRRRLFTEGSLVRAGQTLYQIDPRVYQASANQASANVASAAATLEAARIRAERFRPLAEAEAVSRQDYTDAVATQRQAAATVAQSRAALETARVNLSFTRVPAPITGRIGRSLFTVGALVSSTQAEPLAVIQRLDPMFVDIQQSSASLLALRRSLQQGEVAPATAQVRLKLEDGSDYGYAGSVQFAEVTVDQTTGTVALRASFPNPQGVLLPGMFVRASFTQAINTQAFLVPQEAVTRDPRGSATVQLVGPNNKAVLRTVTAARAQGRFWVVTAGLKTGDRVITQGLGRLRPDSTIRAVPANTPQPVRAPQGEQGDAATKKGG</sequence>
<dbReference type="InterPro" id="IPR058626">
    <property type="entry name" value="MdtA-like_b-barrel"/>
</dbReference>
<feature type="domain" description="Multidrug resistance protein MdtA-like barrel-sandwich hybrid" evidence="6">
    <location>
        <begin position="67"/>
        <end position="209"/>
    </location>
</feature>
<dbReference type="Proteomes" id="UP000219494">
    <property type="component" value="Unassembled WGS sequence"/>
</dbReference>
<dbReference type="GO" id="GO:0005886">
    <property type="term" value="C:plasma membrane"/>
    <property type="evidence" value="ECO:0007669"/>
    <property type="project" value="UniProtKB-SubCell"/>
</dbReference>
<protein>
    <submittedName>
        <fullName evidence="9">Membrane fusion protein, multidrug efflux system</fullName>
    </submittedName>
</protein>
<dbReference type="SUPFAM" id="SSF111369">
    <property type="entry name" value="HlyD-like secretion proteins"/>
    <property type="match status" value="1"/>
</dbReference>
<evidence type="ECO:0000256" key="4">
    <source>
        <dbReference type="SAM" id="SignalP"/>
    </source>
</evidence>
<evidence type="ECO:0000313" key="9">
    <source>
        <dbReference type="EMBL" id="SOB87288.1"/>
    </source>
</evidence>
<dbReference type="Pfam" id="PF25876">
    <property type="entry name" value="HH_MFP_RND"/>
    <property type="match status" value="1"/>
</dbReference>
<evidence type="ECO:0000259" key="8">
    <source>
        <dbReference type="Pfam" id="PF25967"/>
    </source>
</evidence>
<gene>
    <name evidence="9" type="ORF">SAMN06297144_2416</name>
</gene>
<feature type="chain" id="PRO_5012041023" evidence="4">
    <location>
        <begin position="26"/>
        <end position="400"/>
    </location>
</feature>
<evidence type="ECO:0000256" key="3">
    <source>
        <dbReference type="SAM" id="MobiDB-lite"/>
    </source>
</evidence>
<dbReference type="Gene3D" id="2.40.30.170">
    <property type="match status" value="1"/>
</dbReference>
<evidence type="ECO:0000256" key="1">
    <source>
        <dbReference type="ARBA" id="ARBA00004196"/>
    </source>
</evidence>
<accession>A0A285R0I8</accession>
<feature type="domain" description="Multidrug resistance protein MdtA-like beta-barrel" evidence="7">
    <location>
        <begin position="213"/>
        <end position="297"/>
    </location>
</feature>
<evidence type="ECO:0000259" key="5">
    <source>
        <dbReference type="Pfam" id="PF25876"/>
    </source>
</evidence>
<evidence type="ECO:0000256" key="2">
    <source>
        <dbReference type="ARBA" id="ARBA00009477"/>
    </source>
</evidence>
<dbReference type="InterPro" id="IPR058624">
    <property type="entry name" value="MdtA-like_HH"/>
</dbReference>
<dbReference type="Gene3D" id="2.40.420.20">
    <property type="match status" value="1"/>
</dbReference>
<evidence type="ECO:0000259" key="6">
    <source>
        <dbReference type="Pfam" id="PF25917"/>
    </source>
</evidence>
<feature type="region of interest" description="Disordered" evidence="3">
    <location>
        <begin position="374"/>
        <end position="400"/>
    </location>
</feature>
<comment type="similarity">
    <text evidence="2">Belongs to the membrane fusion protein (MFP) (TC 8.A.1) family.</text>
</comment>
<dbReference type="FunFam" id="2.40.420.20:FF:000001">
    <property type="entry name" value="Efflux RND transporter periplasmic adaptor subunit"/>
    <property type="match status" value="1"/>
</dbReference>
<dbReference type="GO" id="GO:0046677">
    <property type="term" value="P:response to antibiotic"/>
    <property type="evidence" value="ECO:0007669"/>
    <property type="project" value="TreeGrafter"/>
</dbReference>
<dbReference type="Pfam" id="PF25967">
    <property type="entry name" value="RND-MFP_C"/>
    <property type="match status" value="1"/>
</dbReference>
<dbReference type="GO" id="GO:0022857">
    <property type="term" value="F:transmembrane transporter activity"/>
    <property type="evidence" value="ECO:0007669"/>
    <property type="project" value="InterPro"/>
</dbReference>
<dbReference type="Gene3D" id="2.40.50.100">
    <property type="match status" value="1"/>
</dbReference>
<dbReference type="PANTHER" id="PTHR30158:SF3">
    <property type="entry name" value="MULTIDRUG EFFLUX PUMP SUBUNIT ACRA-RELATED"/>
    <property type="match status" value="1"/>
</dbReference>